<feature type="domain" description="DUF6699" evidence="1">
    <location>
        <begin position="2"/>
        <end position="95"/>
    </location>
</feature>
<dbReference type="Pfam" id="PF20415">
    <property type="entry name" value="DUF6699"/>
    <property type="match status" value="1"/>
</dbReference>
<organism evidence="2 3">
    <name type="scientific">Macrolepiota fuliginosa MF-IS2</name>
    <dbReference type="NCBI Taxonomy" id="1400762"/>
    <lineage>
        <taxon>Eukaryota</taxon>
        <taxon>Fungi</taxon>
        <taxon>Dikarya</taxon>
        <taxon>Basidiomycota</taxon>
        <taxon>Agaricomycotina</taxon>
        <taxon>Agaricomycetes</taxon>
        <taxon>Agaricomycetidae</taxon>
        <taxon>Agaricales</taxon>
        <taxon>Agaricineae</taxon>
        <taxon>Agaricaceae</taxon>
        <taxon>Macrolepiota</taxon>
    </lineage>
</organism>
<evidence type="ECO:0000313" key="3">
    <source>
        <dbReference type="Proteomes" id="UP000807342"/>
    </source>
</evidence>
<keyword evidence="3" id="KW-1185">Reference proteome</keyword>
<dbReference type="Proteomes" id="UP000807342">
    <property type="component" value="Unassembled WGS sequence"/>
</dbReference>
<protein>
    <recommendedName>
        <fullName evidence="1">DUF6699 domain-containing protein</fullName>
    </recommendedName>
</protein>
<dbReference type="EMBL" id="MU151530">
    <property type="protein sequence ID" value="KAF9443028.1"/>
    <property type="molecule type" value="Genomic_DNA"/>
</dbReference>
<proteinExistence type="predicted"/>
<name>A0A9P5X1D7_9AGAR</name>
<sequence>IRLWHRRLPWYIDIVSTGYGGVTIGDILEQIHEDLFRHITPYDYWTTDLSSSQREQIDRSCNKRGLSMNHAEPAICRIDFLHDAFIFAGLAPSSNGTFQMKTMS</sequence>
<evidence type="ECO:0000313" key="2">
    <source>
        <dbReference type="EMBL" id="KAF9443028.1"/>
    </source>
</evidence>
<accession>A0A9P5X1D7</accession>
<dbReference type="OrthoDB" id="3265169at2759"/>
<comment type="caution">
    <text evidence="2">The sequence shown here is derived from an EMBL/GenBank/DDBJ whole genome shotgun (WGS) entry which is preliminary data.</text>
</comment>
<feature type="non-terminal residue" evidence="2">
    <location>
        <position position="1"/>
    </location>
</feature>
<gene>
    <name evidence="2" type="ORF">P691DRAFT_645602</name>
</gene>
<evidence type="ECO:0000259" key="1">
    <source>
        <dbReference type="Pfam" id="PF20415"/>
    </source>
</evidence>
<dbReference type="InterPro" id="IPR046522">
    <property type="entry name" value="DUF6699"/>
</dbReference>
<feature type="non-terminal residue" evidence="2">
    <location>
        <position position="104"/>
    </location>
</feature>
<reference evidence="2" key="1">
    <citation type="submission" date="2020-11" db="EMBL/GenBank/DDBJ databases">
        <authorList>
            <consortium name="DOE Joint Genome Institute"/>
            <person name="Ahrendt S."/>
            <person name="Riley R."/>
            <person name="Andreopoulos W."/>
            <person name="Labutti K."/>
            <person name="Pangilinan J."/>
            <person name="Ruiz-Duenas F.J."/>
            <person name="Barrasa J.M."/>
            <person name="Sanchez-Garcia M."/>
            <person name="Camarero S."/>
            <person name="Miyauchi S."/>
            <person name="Serrano A."/>
            <person name="Linde D."/>
            <person name="Babiker R."/>
            <person name="Drula E."/>
            <person name="Ayuso-Fernandez I."/>
            <person name="Pacheco R."/>
            <person name="Padilla G."/>
            <person name="Ferreira P."/>
            <person name="Barriuso J."/>
            <person name="Kellner H."/>
            <person name="Castanera R."/>
            <person name="Alfaro M."/>
            <person name="Ramirez L."/>
            <person name="Pisabarro A.G."/>
            <person name="Kuo A."/>
            <person name="Tritt A."/>
            <person name="Lipzen A."/>
            <person name="He G."/>
            <person name="Yan M."/>
            <person name="Ng V."/>
            <person name="Cullen D."/>
            <person name="Martin F."/>
            <person name="Rosso M.-N."/>
            <person name="Henrissat B."/>
            <person name="Hibbett D."/>
            <person name="Martinez A.T."/>
            <person name="Grigoriev I.V."/>
        </authorList>
    </citation>
    <scope>NUCLEOTIDE SEQUENCE</scope>
    <source>
        <strain evidence="2">MF-IS2</strain>
    </source>
</reference>
<dbReference type="AlphaFoldDB" id="A0A9P5X1D7"/>